<dbReference type="EMBL" id="SMOL01000160">
    <property type="protein sequence ID" value="KAB2626397.1"/>
    <property type="molecule type" value="Genomic_DNA"/>
</dbReference>
<feature type="compositionally biased region" description="Basic residues" evidence="5">
    <location>
        <begin position="370"/>
        <end position="379"/>
    </location>
</feature>
<feature type="region of interest" description="Disordered" evidence="5">
    <location>
        <begin position="353"/>
        <end position="416"/>
    </location>
</feature>
<evidence type="ECO:0000256" key="5">
    <source>
        <dbReference type="SAM" id="MobiDB-lite"/>
    </source>
</evidence>
<evidence type="ECO:0000313" key="6">
    <source>
        <dbReference type="EMBL" id="KAB2626397.1"/>
    </source>
</evidence>
<dbReference type="GO" id="GO:0006364">
    <property type="term" value="P:rRNA processing"/>
    <property type="evidence" value="ECO:0007669"/>
    <property type="project" value="UniProtKB-KW"/>
</dbReference>
<comment type="subcellular location">
    <subcellularLocation>
        <location evidence="1">Nucleus</location>
    </subcellularLocation>
</comment>
<keyword evidence="4" id="KW-0539">Nucleus</keyword>
<keyword evidence="3" id="KW-0698">rRNA processing</keyword>
<dbReference type="Pfam" id="PF05997">
    <property type="entry name" value="Nop52"/>
    <property type="match status" value="1"/>
</dbReference>
<organism evidence="6 7">
    <name type="scientific">Pyrus ussuriensis x Pyrus communis</name>
    <dbReference type="NCBI Taxonomy" id="2448454"/>
    <lineage>
        <taxon>Eukaryota</taxon>
        <taxon>Viridiplantae</taxon>
        <taxon>Streptophyta</taxon>
        <taxon>Embryophyta</taxon>
        <taxon>Tracheophyta</taxon>
        <taxon>Spermatophyta</taxon>
        <taxon>Magnoliopsida</taxon>
        <taxon>eudicotyledons</taxon>
        <taxon>Gunneridae</taxon>
        <taxon>Pentapetalae</taxon>
        <taxon>rosids</taxon>
        <taxon>fabids</taxon>
        <taxon>Rosales</taxon>
        <taxon>Rosaceae</taxon>
        <taxon>Amygdaloideae</taxon>
        <taxon>Maleae</taxon>
        <taxon>Pyrus</taxon>
    </lineage>
</organism>
<dbReference type="PANTHER" id="PTHR13026:SF0">
    <property type="entry name" value="RIBOSOMAL RNA PROCESSING 1B"/>
    <property type="match status" value="1"/>
</dbReference>
<comment type="caution">
    <text evidence="6">The sequence shown here is derived from an EMBL/GenBank/DDBJ whole genome shotgun (WGS) entry which is preliminary data.</text>
</comment>
<dbReference type="Proteomes" id="UP000327157">
    <property type="component" value="Chromosome 16"/>
</dbReference>
<dbReference type="PANTHER" id="PTHR13026">
    <property type="entry name" value="NNP-1 PROTEIN NOVEL NUCLEAR PROTEIN 1 NOP52"/>
    <property type="match status" value="1"/>
</dbReference>
<feature type="compositionally biased region" description="Basic and acidic residues" evidence="5">
    <location>
        <begin position="389"/>
        <end position="400"/>
    </location>
</feature>
<feature type="region of interest" description="Disordered" evidence="5">
    <location>
        <begin position="444"/>
        <end position="542"/>
    </location>
</feature>
<evidence type="ECO:0000313" key="7">
    <source>
        <dbReference type="Proteomes" id="UP000327157"/>
    </source>
</evidence>
<dbReference type="InterPro" id="IPR010301">
    <property type="entry name" value="RRP1"/>
</dbReference>
<name>A0A5N5HHQ1_9ROSA</name>
<sequence>MQASHNLKPPHQTSKMEADKAVEAGLSLIKQLASCNKSSRDRALRVLLKTWLPAQLNLQDDHMKKLWKGLFYCLWHADKVPVQTQLIDRLSSLVLSLHLQLSLHYFSVFLHTMRREWPGIDALRLDKFYLSIRRFMTSFFTLMKNNLWDLELVKRLMGVLEERTFFADDKCLGNGVNYHIASVFLEELRPFLPIKAEVLEVLLVGFIRVSAKVPDKVLLGKIKSNLFDVLLGAAKRLLEVKKSGEDLDSSDEFVVFGTVALKMGFASKFYESGSSPECCQGNRKVLFGLHEEFLMLEKELESSGVEISLPDVVCHDDEEVPDLVPLAGEEMDVSNSEPAEIVIANGSAGKRLKKCKKNEKDTGGADTKAEKKKKKKKKNKEGNGSLDSDSEKNSTDRDNENVAANGEISDDQEVTDADAFKLDDNVISNLQMQFEKIAAEAGLDDDVPSACDMPLVSDKGPISKKRKRMKKSIEEDAEGGTNAKSGEKSARKVKFSMKNNLVWKPQSPLPPQDLRLPPSATPRGSALKKGVPPGPIWEMPTPTKKVKMVRVVAVKKARKSVKRVKKLKSRPT</sequence>
<evidence type="ECO:0000256" key="4">
    <source>
        <dbReference type="ARBA" id="ARBA00023242"/>
    </source>
</evidence>
<feature type="compositionally biased region" description="Basic and acidic residues" evidence="5">
    <location>
        <begin position="358"/>
        <end position="369"/>
    </location>
</feature>
<proteinExistence type="inferred from homology"/>
<comment type="similarity">
    <text evidence="2">Belongs to the RRP1 family.</text>
</comment>
<dbReference type="GO" id="GO:0005634">
    <property type="term" value="C:nucleus"/>
    <property type="evidence" value="ECO:0007669"/>
    <property type="project" value="UniProtKB-SubCell"/>
</dbReference>
<reference evidence="6 7" key="3">
    <citation type="submission" date="2019-11" db="EMBL/GenBank/DDBJ databases">
        <title>A de novo genome assembly of a pear dwarfing rootstock.</title>
        <authorList>
            <person name="Wang F."/>
            <person name="Wang J."/>
            <person name="Li S."/>
            <person name="Zhang Y."/>
            <person name="Fang M."/>
            <person name="Ma L."/>
            <person name="Zhao Y."/>
            <person name="Jiang S."/>
        </authorList>
    </citation>
    <scope>NUCLEOTIDE SEQUENCE [LARGE SCALE GENOMIC DNA]</scope>
    <source>
        <strain evidence="6">S2</strain>
        <tissue evidence="6">Leaf</tissue>
    </source>
</reference>
<dbReference type="OrthoDB" id="2019504at2759"/>
<evidence type="ECO:0000256" key="2">
    <source>
        <dbReference type="ARBA" id="ARBA00006374"/>
    </source>
</evidence>
<evidence type="ECO:0000256" key="1">
    <source>
        <dbReference type="ARBA" id="ARBA00004123"/>
    </source>
</evidence>
<protein>
    <submittedName>
        <fullName evidence="6">Ribosomal RNA processing protein 1-like protein</fullName>
    </submittedName>
</protein>
<dbReference type="AlphaFoldDB" id="A0A5N5HHQ1"/>
<dbReference type="GO" id="GO:0030688">
    <property type="term" value="C:preribosome, small subunit precursor"/>
    <property type="evidence" value="ECO:0007669"/>
    <property type="project" value="InterPro"/>
</dbReference>
<keyword evidence="7" id="KW-1185">Reference proteome</keyword>
<reference evidence="6 7" key="1">
    <citation type="submission" date="2019-09" db="EMBL/GenBank/DDBJ databases">
        <authorList>
            <person name="Ou C."/>
        </authorList>
    </citation>
    <scope>NUCLEOTIDE SEQUENCE [LARGE SCALE GENOMIC DNA]</scope>
    <source>
        <strain evidence="6">S2</strain>
        <tissue evidence="6">Leaf</tissue>
    </source>
</reference>
<reference evidence="7" key="2">
    <citation type="submission" date="2019-10" db="EMBL/GenBank/DDBJ databases">
        <title>A de novo genome assembly of a pear dwarfing rootstock.</title>
        <authorList>
            <person name="Wang F."/>
            <person name="Wang J."/>
            <person name="Li S."/>
            <person name="Zhang Y."/>
            <person name="Fang M."/>
            <person name="Ma L."/>
            <person name="Zhao Y."/>
            <person name="Jiang S."/>
        </authorList>
    </citation>
    <scope>NUCLEOTIDE SEQUENCE [LARGE SCALE GENOMIC DNA]</scope>
</reference>
<gene>
    <name evidence="6" type="ORF">D8674_018057</name>
</gene>
<accession>A0A5N5HHQ1</accession>
<evidence type="ECO:0000256" key="3">
    <source>
        <dbReference type="ARBA" id="ARBA00022552"/>
    </source>
</evidence>